<comment type="caution">
    <text evidence="2">The sequence shown here is derived from an EMBL/GenBank/DDBJ whole genome shotgun (WGS) entry which is preliminary data.</text>
</comment>
<feature type="transmembrane region" description="Helical" evidence="1">
    <location>
        <begin position="41"/>
        <end position="60"/>
    </location>
</feature>
<gene>
    <name evidence="2" type="ORF">ACFPFU_12940</name>
</gene>
<sequence>MKERLVTFILIVCFGGSVGLMILRVFELGERGFMSVFLDKSFIGTLFLVIGLGIPSVIRIKQGIRKENGS</sequence>
<protein>
    <recommendedName>
        <fullName evidence="4">DUF3955 domain-containing protein</fullName>
    </recommendedName>
</protein>
<reference evidence="3" key="1">
    <citation type="journal article" date="2019" name="Int. J. Syst. Evol. Microbiol.">
        <title>The Global Catalogue of Microorganisms (GCM) 10K type strain sequencing project: providing services to taxonomists for standard genome sequencing and annotation.</title>
        <authorList>
            <consortium name="The Broad Institute Genomics Platform"/>
            <consortium name="The Broad Institute Genome Sequencing Center for Infectious Disease"/>
            <person name="Wu L."/>
            <person name="Ma J."/>
        </authorList>
    </citation>
    <scope>NUCLEOTIDE SEQUENCE [LARGE SCALE GENOMIC DNA]</scope>
    <source>
        <strain evidence="3">CGMCC 4.7466</strain>
    </source>
</reference>
<dbReference type="Proteomes" id="UP001595818">
    <property type="component" value="Unassembled WGS sequence"/>
</dbReference>
<evidence type="ECO:0000313" key="3">
    <source>
        <dbReference type="Proteomes" id="UP001595818"/>
    </source>
</evidence>
<keyword evidence="1" id="KW-0812">Transmembrane</keyword>
<name>A0ABV9T1J8_9BACT</name>
<accession>A0ABV9T1J8</accession>
<evidence type="ECO:0008006" key="4">
    <source>
        <dbReference type="Google" id="ProtNLM"/>
    </source>
</evidence>
<dbReference type="RefSeq" id="WP_377065123.1">
    <property type="nucleotide sequence ID" value="NZ_JBHSJJ010000006.1"/>
</dbReference>
<keyword evidence="1" id="KW-0472">Membrane</keyword>
<dbReference type="EMBL" id="JBHSJJ010000006">
    <property type="protein sequence ID" value="MFC4872595.1"/>
    <property type="molecule type" value="Genomic_DNA"/>
</dbReference>
<evidence type="ECO:0000256" key="1">
    <source>
        <dbReference type="SAM" id="Phobius"/>
    </source>
</evidence>
<evidence type="ECO:0000313" key="2">
    <source>
        <dbReference type="EMBL" id="MFC4872595.1"/>
    </source>
</evidence>
<proteinExistence type="predicted"/>
<keyword evidence="1" id="KW-1133">Transmembrane helix</keyword>
<keyword evidence="3" id="KW-1185">Reference proteome</keyword>
<feature type="transmembrane region" description="Helical" evidence="1">
    <location>
        <begin position="5"/>
        <end position="26"/>
    </location>
</feature>
<organism evidence="2 3">
    <name type="scientific">Negadavirga shengliensis</name>
    <dbReference type="NCBI Taxonomy" id="1389218"/>
    <lineage>
        <taxon>Bacteria</taxon>
        <taxon>Pseudomonadati</taxon>
        <taxon>Bacteroidota</taxon>
        <taxon>Cytophagia</taxon>
        <taxon>Cytophagales</taxon>
        <taxon>Cyclobacteriaceae</taxon>
        <taxon>Negadavirga</taxon>
    </lineage>
</organism>